<organism evidence="2 3">
    <name type="scientific">Nephila pilipes</name>
    <name type="common">Giant wood spider</name>
    <name type="synonym">Nephila maculata</name>
    <dbReference type="NCBI Taxonomy" id="299642"/>
    <lineage>
        <taxon>Eukaryota</taxon>
        <taxon>Metazoa</taxon>
        <taxon>Ecdysozoa</taxon>
        <taxon>Arthropoda</taxon>
        <taxon>Chelicerata</taxon>
        <taxon>Arachnida</taxon>
        <taxon>Araneae</taxon>
        <taxon>Araneomorphae</taxon>
        <taxon>Entelegynae</taxon>
        <taxon>Araneoidea</taxon>
        <taxon>Nephilidae</taxon>
        <taxon>Nephila</taxon>
    </lineage>
</organism>
<name>A0A8X6U517_NEPPI</name>
<dbReference type="EMBL" id="BMAW01070857">
    <property type="protein sequence ID" value="GFT75525.1"/>
    <property type="molecule type" value="Genomic_DNA"/>
</dbReference>
<evidence type="ECO:0000313" key="2">
    <source>
        <dbReference type="EMBL" id="GFT75525.1"/>
    </source>
</evidence>
<evidence type="ECO:0000313" key="3">
    <source>
        <dbReference type="Proteomes" id="UP000887013"/>
    </source>
</evidence>
<accession>A0A8X6U517</accession>
<protein>
    <submittedName>
        <fullName evidence="2">Uncharacterized protein</fullName>
    </submittedName>
</protein>
<sequence>MFRILRHGKEVSESVDWLKPGFVPKELVDIPAVGVHWKEKEPSQPNEVLDTGEENSTKSSSRQKKPLLDPAAE</sequence>
<gene>
    <name evidence="2" type="ORF">NPIL_63151</name>
</gene>
<dbReference type="AlphaFoldDB" id="A0A8X6U517"/>
<keyword evidence="3" id="KW-1185">Reference proteome</keyword>
<reference evidence="2" key="1">
    <citation type="submission" date="2020-08" db="EMBL/GenBank/DDBJ databases">
        <title>Multicomponent nature underlies the extraordinary mechanical properties of spider dragline silk.</title>
        <authorList>
            <person name="Kono N."/>
            <person name="Nakamura H."/>
            <person name="Mori M."/>
            <person name="Yoshida Y."/>
            <person name="Ohtoshi R."/>
            <person name="Malay A.D."/>
            <person name="Moran D.A.P."/>
            <person name="Tomita M."/>
            <person name="Numata K."/>
            <person name="Arakawa K."/>
        </authorList>
    </citation>
    <scope>NUCLEOTIDE SEQUENCE</scope>
</reference>
<dbReference type="Proteomes" id="UP000887013">
    <property type="component" value="Unassembled WGS sequence"/>
</dbReference>
<comment type="caution">
    <text evidence="2">The sequence shown here is derived from an EMBL/GenBank/DDBJ whole genome shotgun (WGS) entry which is preliminary data.</text>
</comment>
<dbReference type="OrthoDB" id="422540at2759"/>
<feature type="region of interest" description="Disordered" evidence="1">
    <location>
        <begin position="38"/>
        <end position="73"/>
    </location>
</feature>
<evidence type="ECO:0000256" key="1">
    <source>
        <dbReference type="SAM" id="MobiDB-lite"/>
    </source>
</evidence>
<proteinExistence type="predicted"/>